<dbReference type="GeneID" id="113213973"/>
<evidence type="ECO:0000259" key="3">
    <source>
        <dbReference type="PROSITE" id="PS51253"/>
    </source>
</evidence>
<dbReference type="RefSeq" id="XP_026288984.2">
    <property type="nucleotide sequence ID" value="XM_026433199.2"/>
</dbReference>
<dbReference type="PROSITE" id="PS51253">
    <property type="entry name" value="HTH_CENPB"/>
    <property type="match status" value="1"/>
</dbReference>
<comment type="subcellular location">
    <subcellularLocation>
        <location evidence="1">Nucleus</location>
    </subcellularLocation>
</comment>
<dbReference type="GO" id="GO:0003677">
    <property type="term" value="F:DNA binding"/>
    <property type="evidence" value="ECO:0007669"/>
    <property type="project" value="UniProtKB-KW"/>
</dbReference>
<dbReference type="PANTHER" id="PTHR19303:SF73">
    <property type="entry name" value="PROTEIN PDC2"/>
    <property type="match status" value="1"/>
</dbReference>
<organism evidence="4 5">
    <name type="scientific">Frankliniella occidentalis</name>
    <name type="common">Western flower thrips</name>
    <name type="synonym">Euthrips occidentalis</name>
    <dbReference type="NCBI Taxonomy" id="133901"/>
    <lineage>
        <taxon>Eukaryota</taxon>
        <taxon>Metazoa</taxon>
        <taxon>Ecdysozoa</taxon>
        <taxon>Arthropoda</taxon>
        <taxon>Hexapoda</taxon>
        <taxon>Insecta</taxon>
        <taxon>Pterygota</taxon>
        <taxon>Neoptera</taxon>
        <taxon>Paraneoptera</taxon>
        <taxon>Thysanoptera</taxon>
        <taxon>Terebrantia</taxon>
        <taxon>Thripoidea</taxon>
        <taxon>Thripidae</taxon>
        <taxon>Frankliniella</taxon>
    </lineage>
</organism>
<dbReference type="AlphaFoldDB" id="A0A6J1T5W0"/>
<dbReference type="SUPFAM" id="SSF46689">
    <property type="entry name" value="Homeodomain-like"/>
    <property type="match status" value="1"/>
</dbReference>
<keyword evidence="4" id="KW-1185">Reference proteome</keyword>
<dbReference type="Proteomes" id="UP000504606">
    <property type="component" value="Unplaced"/>
</dbReference>
<feature type="domain" description="HTH CENPB-type" evidence="3">
    <location>
        <begin position="14"/>
        <end position="88"/>
    </location>
</feature>
<reference evidence="5" key="1">
    <citation type="submission" date="2025-08" db="UniProtKB">
        <authorList>
            <consortium name="RefSeq"/>
        </authorList>
    </citation>
    <scope>IDENTIFICATION</scope>
    <source>
        <tissue evidence="5">Whole organism</tissue>
    </source>
</reference>
<dbReference type="OrthoDB" id="125347at2759"/>
<name>A0A6J1T5W0_FRAOC</name>
<dbReference type="KEGG" id="foc:113213973"/>
<gene>
    <name evidence="5" type="primary">LOC113213973</name>
</gene>
<dbReference type="Gene3D" id="1.10.10.60">
    <property type="entry name" value="Homeodomain-like"/>
    <property type="match status" value="1"/>
</dbReference>
<protein>
    <submittedName>
        <fullName evidence="5">Tigger transposable element-derived protein 6-like</fullName>
    </submittedName>
</protein>
<dbReference type="InterPro" id="IPR050863">
    <property type="entry name" value="CenT-Element_Derived"/>
</dbReference>
<evidence type="ECO:0000313" key="4">
    <source>
        <dbReference type="Proteomes" id="UP000504606"/>
    </source>
</evidence>
<dbReference type="GO" id="GO:0005634">
    <property type="term" value="C:nucleus"/>
    <property type="evidence" value="ECO:0007669"/>
    <property type="project" value="UniProtKB-SubCell"/>
</dbReference>
<accession>A0A6J1T5W0</accession>
<dbReference type="PANTHER" id="PTHR19303">
    <property type="entry name" value="TRANSPOSON"/>
    <property type="match status" value="1"/>
</dbReference>
<evidence type="ECO:0000256" key="1">
    <source>
        <dbReference type="ARBA" id="ARBA00004123"/>
    </source>
</evidence>
<keyword evidence="2" id="KW-0238">DNA-binding</keyword>
<proteinExistence type="predicted"/>
<evidence type="ECO:0000313" key="5">
    <source>
        <dbReference type="RefSeq" id="XP_026288984.2"/>
    </source>
</evidence>
<sequence>MVFLPWAAIQGKLDSSRIKAPKYPQLEAALIQFISQARSMPVKIPVGTRVLKIQARTIALRLSITNFKERGGGWLTRFKRRNKVLFHKQSGESADVPHATIKAWRTRVLPALLKGYELQDIYNADESGLFFNLLPDSSMCLEKEDTHGNKQSKARLTVLLGSNAHGSN</sequence>
<dbReference type="Pfam" id="PF03221">
    <property type="entry name" value="HTH_Tnp_Tc5"/>
    <property type="match status" value="1"/>
</dbReference>
<dbReference type="InterPro" id="IPR009057">
    <property type="entry name" value="Homeodomain-like_sf"/>
</dbReference>
<dbReference type="InterPro" id="IPR006600">
    <property type="entry name" value="HTH_CenpB_DNA-bd_dom"/>
</dbReference>
<dbReference type="SMART" id="SM00674">
    <property type="entry name" value="CENPB"/>
    <property type="match status" value="1"/>
</dbReference>
<evidence type="ECO:0000256" key="2">
    <source>
        <dbReference type="ARBA" id="ARBA00023125"/>
    </source>
</evidence>